<evidence type="ECO:0000313" key="3">
    <source>
        <dbReference type="Proteomes" id="UP000006038"/>
    </source>
</evidence>
<protein>
    <submittedName>
        <fullName evidence="2">Uncharacterized protein</fullName>
    </submittedName>
</protein>
<dbReference type="AlphaFoldDB" id="J3L1W1"/>
<dbReference type="EnsemblPlants" id="OB01G32170.1">
    <property type="protein sequence ID" value="OB01G32170.1"/>
    <property type="gene ID" value="OB01G32170"/>
</dbReference>
<sequence>MATARHLNTTAVTASKVEQASPVEALKSSLMRAMLSGEISTTWVTKLNAVNDGGGPRGGGLGGSGIASRSHTGATDGAGAPRAISPAAFRNCAAPCPSNTRWLKQIPTAKPPQVNFVTCKAKDLKPLAPKNFSR</sequence>
<name>J3L1W1_ORYBR</name>
<evidence type="ECO:0000313" key="2">
    <source>
        <dbReference type="EnsemblPlants" id="OB01G32170.1"/>
    </source>
</evidence>
<evidence type="ECO:0000256" key="1">
    <source>
        <dbReference type="SAM" id="MobiDB-lite"/>
    </source>
</evidence>
<keyword evidence="3" id="KW-1185">Reference proteome</keyword>
<dbReference type="Proteomes" id="UP000006038">
    <property type="component" value="Chromosome 1"/>
</dbReference>
<organism evidence="2">
    <name type="scientific">Oryza brachyantha</name>
    <name type="common">malo sina</name>
    <dbReference type="NCBI Taxonomy" id="4533"/>
    <lineage>
        <taxon>Eukaryota</taxon>
        <taxon>Viridiplantae</taxon>
        <taxon>Streptophyta</taxon>
        <taxon>Embryophyta</taxon>
        <taxon>Tracheophyta</taxon>
        <taxon>Spermatophyta</taxon>
        <taxon>Magnoliopsida</taxon>
        <taxon>Liliopsida</taxon>
        <taxon>Poales</taxon>
        <taxon>Poaceae</taxon>
        <taxon>BOP clade</taxon>
        <taxon>Oryzoideae</taxon>
        <taxon>Oryzeae</taxon>
        <taxon>Oryzinae</taxon>
        <taxon>Oryza</taxon>
    </lineage>
</organism>
<proteinExistence type="predicted"/>
<feature type="compositionally biased region" description="Gly residues" evidence="1">
    <location>
        <begin position="55"/>
        <end position="65"/>
    </location>
</feature>
<dbReference type="Gramene" id="OB01G32170.1">
    <property type="protein sequence ID" value="OB01G32170.1"/>
    <property type="gene ID" value="OB01G32170"/>
</dbReference>
<dbReference type="HOGENOM" id="CLU_156841_0_0_1"/>
<accession>J3L1W1</accession>
<feature type="region of interest" description="Disordered" evidence="1">
    <location>
        <begin position="55"/>
        <end position="82"/>
    </location>
</feature>
<reference evidence="2" key="2">
    <citation type="submission" date="2013-04" db="UniProtKB">
        <authorList>
            <consortium name="EnsemblPlants"/>
        </authorList>
    </citation>
    <scope>IDENTIFICATION</scope>
</reference>
<reference evidence="2" key="1">
    <citation type="journal article" date="2013" name="Nat. Commun.">
        <title>Whole-genome sequencing of Oryza brachyantha reveals mechanisms underlying Oryza genome evolution.</title>
        <authorList>
            <person name="Chen J."/>
            <person name="Huang Q."/>
            <person name="Gao D."/>
            <person name="Wang J."/>
            <person name="Lang Y."/>
            <person name="Liu T."/>
            <person name="Li B."/>
            <person name="Bai Z."/>
            <person name="Luis Goicoechea J."/>
            <person name="Liang C."/>
            <person name="Chen C."/>
            <person name="Zhang W."/>
            <person name="Sun S."/>
            <person name="Liao Y."/>
            <person name="Zhang X."/>
            <person name="Yang L."/>
            <person name="Song C."/>
            <person name="Wang M."/>
            <person name="Shi J."/>
            <person name="Liu G."/>
            <person name="Liu J."/>
            <person name="Zhou H."/>
            <person name="Zhou W."/>
            <person name="Yu Q."/>
            <person name="An N."/>
            <person name="Chen Y."/>
            <person name="Cai Q."/>
            <person name="Wang B."/>
            <person name="Liu B."/>
            <person name="Min J."/>
            <person name="Huang Y."/>
            <person name="Wu H."/>
            <person name="Li Z."/>
            <person name="Zhang Y."/>
            <person name="Yin Y."/>
            <person name="Song W."/>
            <person name="Jiang J."/>
            <person name="Jackson S.A."/>
            <person name="Wing R.A."/>
            <person name="Wang J."/>
            <person name="Chen M."/>
        </authorList>
    </citation>
    <scope>NUCLEOTIDE SEQUENCE [LARGE SCALE GENOMIC DNA]</scope>
    <source>
        <strain evidence="2">cv. IRGC 101232</strain>
    </source>
</reference>